<evidence type="ECO:0000259" key="1">
    <source>
        <dbReference type="Pfam" id="PF00551"/>
    </source>
</evidence>
<dbReference type="InterPro" id="IPR002376">
    <property type="entry name" value="Formyl_transf_N"/>
</dbReference>
<dbReference type="SUPFAM" id="SSF53328">
    <property type="entry name" value="Formyltransferase"/>
    <property type="match status" value="1"/>
</dbReference>
<gene>
    <name evidence="3" type="ORF">A2W18_07730</name>
</gene>
<accession>A0A1F6UZB1</accession>
<dbReference type="CDD" id="cd08702">
    <property type="entry name" value="Arna_FMT_C"/>
    <property type="match status" value="1"/>
</dbReference>
<dbReference type="Pfam" id="PF02911">
    <property type="entry name" value="Formyl_trans_C"/>
    <property type="match status" value="1"/>
</dbReference>
<dbReference type="InterPro" id="IPR005793">
    <property type="entry name" value="Formyl_trans_C"/>
</dbReference>
<evidence type="ECO:0000259" key="2">
    <source>
        <dbReference type="Pfam" id="PF02911"/>
    </source>
</evidence>
<dbReference type="GO" id="GO:0004479">
    <property type="term" value="F:methionyl-tRNA formyltransferase activity"/>
    <property type="evidence" value="ECO:0007669"/>
    <property type="project" value="TreeGrafter"/>
</dbReference>
<evidence type="ECO:0000313" key="3">
    <source>
        <dbReference type="EMBL" id="OGI62700.1"/>
    </source>
</evidence>
<feature type="domain" description="Formyl transferase N-terminal" evidence="1">
    <location>
        <begin position="13"/>
        <end position="175"/>
    </location>
</feature>
<name>A0A1F6UZB1_9PROT</name>
<comment type="caution">
    <text evidence="3">The sequence shown here is derived from an EMBL/GenBank/DDBJ whole genome shotgun (WGS) entry which is preliminary data.</text>
</comment>
<organism evidence="3 4">
    <name type="scientific">Candidatus Muproteobacteria bacterium RBG_16_60_9</name>
    <dbReference type="NCBI Taxonomy" id="1817755"/>
    <lineage>
        <taxon>Bacteria</taxon>
        <taxon>Pseudomonadati</taxon>
        <taxon>Pseudomonadota</taxon>
        <taxon>Candidatus Muproteobacteria</taxon>
    </lineage>
</organism>
<dbReference type="Gene3D" id="3.40.50.12230">
    <property type="match status" value="1"/>
</dbReference>
<protein>
    <submittedName>
        <fullName evidence="3">Formyltransferase</fullName>
    </submittedName>
</protein>
<dbReference type="Pfam" id="PF00551">
    <property type="entry name" value="Formyl_trans_N"/>
    <property type="match status" value="1"/>
</dbReference>
<dbReference type="PANTHER" id="PTHR11138:SF5">
    <property type="entry name" value="METHIONYL-TRNA FORMYLTRANSFERASE, MITOCHONDRIAL"/>
    <property type="match status" value="1"/>
</dbReference>
<dbReference type="InterPro" id="IPR036477">
    <property type="entry name" value="Formyl_transf_N_sf"/>
</dbReference>
<dbReference type="EMBL" id="MFSP01000170">
    <property type="protein sequence ID" value="OGI62700.1"/>
    <property type="molecule type" value="Genomic_DNA"/>
</dbReference>
<feature type="domain" description="Formyl transferase C-terminal" evidence="2">
    <location>
        <begin position="206"/>
        <end position="285"/>
    </location>
</feature>
<evidence type="ECO:0000313" key="4">
    <source>
        <dbReference type="Proteomes" id="UP000179076"/>
    </source>
</evidence>
<keyword evidence="3" id="KW-0808">Transferase</keyword>
<dbReference type="Proteomes" id="UP000179076">
    <property type="component" value="Unassembled WGS sequence"/>
</dbReference>
<dbReference type="SUPFAM" id="SSF50486">
    <property type="entry name" value="FMT C-terminal domain-like"/>
    <property type="match status" value="1"/>
</dbReference>
<dbReference type="AlphaFoldDB" id="A0A1F6UZB1"/>
<sequence length="314" mass="34979">MTEPRVLVFAYHDVGYECLDALLARGANVVAVFTHDHDPTERVWFRSVAELARARDIPVFAPPNVNDDEWYERIRALQPNLIFSFYYRHLIRTRILDLPKLGAYNLHGSLLPKYRGRAPINWAVLHGETETGATLHAMVARPDAGDIVDQERVPIGPHDTAQAVFAKVTAAARVVLERQLENLLAGRAPRRPQDDAQATYFGGRRPQDGRIDWRREAMAISNLIRAVTHPYPGAFTEIDGRRLFVWWARPLATGHGLPGEILSAAPLTIGCGRGSIEVAEWQWQDAAPHRDDTHGLPVGAVFGVAATHQHGVQV</sequence>
<dbReference type="PANTHER" id="PTHR11138">
    <property type="entry name" value="METHIONYL-TRNA FORMYLTRANSFERASE"/>
    <property type="match status" value="1"/>
</dbReference>
<dbReference type="InterPro" id="IPR011034">
    <property type="entry name" value="Formyl_transferase-like_C_sf"/>
</dbReference>
<reference evidence="3 4" key="1">
    <citation type="journal article" date="2016" name="Nat. Commun.">
        <title>Thousands of microbial genomes shed light on interconnected biogeochemical processes in an aquifer system.</title>
        <authorList>
            <person name="Anantharaman K."/>
            <person name="Brown C.T."/>
            <person name="Hug L.A."/>
            <person name="Sharon I."/>
            <person name="Castelle C.J."/>
            <person name="Probst A.J."/>
            <person name="Thomas B.C."/>
            <person name="Singh A."/>
            <person name="Wilkins M.J."/>
            <person name="Karaoz U."/>
            <person name="Brodie E.L."/>
            <person name="Williams K.H."/>
            <person name="Hubbard S.S."/>
            <person name="Banfield J.F."/>
        </authorList>
    </citation>
    <scope>NUCLEOTIDE SEQUENCE [LARGE SCALE GENOMIC DNA]</scope>
</reference>
<dbReference type="NCBIfam" id="NF005414">
    <property type="entry name" value="PRK06988.1"/>
    <property type="match status" value="1"/>
</dbReference>
<dbReference type="GO" id="GO:0005829">
    <property type="term" value="C:cytosol"/>
    <property type="evidence" value="ECO:0007669"/>
    <property type="project" value="TreeGrafter"/>
</dbReference>
<proteinExistence type="predicted"/>